<dbReference type="GO" id="GO:0005737">
    <property type="term" value="C:cytoplasm"/>
    <property type="evidence" value="ECO:0007669"/>
    <property type="project" value="TreeGrafter"/>
</dbReference>
<dbReference type="SUPFAM" id="SSF51621">
    <property type="entry name" value="Phosphoenolpyruvate/pyruvate domain"/>
    <property type="match status" value="1"/>
</dbReference>
<keyword evidence="6" id="KW-1185">Reference proteome</keyword>
<evidence type="ECO:0000313" key="5">
    <source>
        <dbReference type="EMBL" id="SDR93895.1"/>
    </source>
</evidence>
<dbReference type="InterPro" id="IPR040442">
    <property type="entry name" value="Pyrv_kinase-like_dom_sf"/>
</dbReference>
<dbReference type="InterPro" id="IPR005000">
    <property type="entry name" value="Aldolase/citrate-lyase_domain"/>
</dbReference>
<dbReference type="Gene3D" id="3.20.20.60">
    <property type="entry name" value="Phosphoenolpyruvate-binding domains"/>
    <property type="match status" value="1"/>
</dbReference>
<sequence>MGTGAPGTAAEFAGRVRGRSPLLGYWVALDAPPATERLAATGYDFVVLDAQHGLIDDRGVLAGLTAVDAARSVPGAPGAVGVVRVAANDPTPIGRALDSGAAGVIVPLVSSAAEAAGAVRAARYPPDGIRSFGPLRSGLRVGPSPVESNAALVVLAMVETPGGLADVAAIAATPGLDGLFVGPNDLRLALGAPTPDDPAFDEQLEAALVAVREACDAAGIAAGLFTTSGEQAARRLAEGFTFVCVSGDLTHLEQAARDHLAVARGGRG</sequence>
<dbReference type="InterPro" id="IPR050251">
    <property type="entry name" value="HpcH-HpaI_aldolase"/>
</dbReference>
<protein>
    <submittedName>
        <fullName evidence="5">4-hydroxy-2-oxoheptanedioate aldolase</fullName>
    </submittedName>
</protein>
<dbReference type="PANTHER" id="PTHR30502">
    <property type="entry name" value="2-KETO-3-DEOXY-L-RHAMNONATE ALDOLASE"/>
    <property type="match status" value="1"/>
</dbReference>
<evidence type="ECO:0000259" key="4">
    <source>
        <dbReference type="Pfam" id="PF03328"/>
    </source>
</evidence>
<evidence type="ECO:0000256" key="1">
    <source>
        <dbReference type="ARBA" id="ARBA00005568"/>
    </source>
</evidence>
<dbReference type="Pfam" id="PF03328">
    <property type="entry name" value="HpcH_HpaI"/>
    <property type="match status" value="1"/>
</dbReference>
<organism evidence="5 6">
    <name type="scientific">Friedmanniella luteola</name>
    <dbReference type="NCBI Taxonomy" id="546871"/>
    <lineage>
        <taxon>Bacteria</taxon>
        <taxon>Bacillati</taxon>
        <taxon>Actinomycetota</taxon>
        <taxon>Actinomycetes</taxon>
        <taxon>Propionibacteriales</taxon>
        <taxon>Nocardioidaceae</taxon>
        <taxon>Friedmanniella</taxon>
    </lineage>
</organism>
<dbReference type="AlphaFoldDB" id="A0A1H1N591"/>
<evidence type="ECO:0000256" key="3">
    <source>
        <dbReference type="ARBA" id="ARBA00023239"/>
    </source>
</evidence>
<keyword evidence="2" id="KW-0479">Metal-binding</keyword>
<comment type="similarity">
    <text evidence="1">Belongs to the HpcH/HpaI aldolase family.</text>
</comment>
<dbReference type="GO" id="GO:0016832">
    <property type="term" value="F:aldehyde-lyase activity"/>
    <property type="evidence" value="ECO:0007669"/>
    <property type="project" value="TreeGrafter"/>
</dbReference>
<gene>
    <name evidence="5" type="ORF">SAMN04488543_0787</name>
</gene>
<reference evidence="5 6" key="1">
    <citation type="submission" date="2016-10" db="EMBL/GenBank/DDBJ databases">
        <authorList>
            <person name="de Groot N.N."/>
        </authorList>
    </citation>
    <scope>NUCLEOTIDE SEQUENCE [LARGE SCALE GENOMIC DNA]</scope>
    <source>
        <strain evidence="5 6">DSM 21741</strain>
    </source>
</reference>
<dbReference type="Proteomes" id="UP000199092">
    <property type="component" value="Chromosome I"/>
</dbReference>
<dbReference type="InterPro" id="IPR015813">
    <property type="entry name" value="Pyrv/PenolPyrv_kinase-like_dom"/>
</dbReference>
<dbReference type="OrthoDB" id="86160at2"/>
<keyword evidence="3" id="KW-0456">Lyase</keyword>
<name>A0A1H1N591_9ACTN</name>
<dbReference type="PANTHER" id="PTHR30502:SF0">
    <property type="entry name" value="PHOSPHOENOLPYRUVATE CARBOXYLASE FAMILY PROTEIN"/>
    <property type="match status" value="1"/>
</dbReference>
<feature type="domain" description="HpcH/HpaI aldolase/citrate lyase" evidence="4">
    <location>
        <begin position="24"/>
        <end position="252"/>
    </location>
</feature>
<accession>A0A1H1N591</accession>
<evidence type="ECO:0000256" key="2">
    <source>
        <dbReference type="ARBA" id="ARBA00022723"/>
    </source>
</evidence>
<dbReference type="STRING" id="546871.SAMN04488543_0787"/>
<proteinExistence type="inferred from homology"/>
<dbReference type="RefSeq" id="WP_091410364.1">
    <property type="nucleotide sequence ID" value="NZ_LT629749.1"/>
</dbReference>
<dbReference type="GO" id="GO:0046872">
    <property type="term" value="F:metal ion binding"/>
    <property type="evidence" value="ECO:0007669"/>
    <property type="project" value="UniProtKB-KW"/>
</dbReference>
<evidence type="ECO:0000313" key="6">
    <source>
        <dbReference type="Proteomes" id="UP000199092"/>
    </source>
</evidence>
<dbReference type="EMBL" id="LT629749">
    <property type="protein sequence ID" value="SDR93895.1"/>
    <property type="molecule type" value="Genomic_DNA"/>
</dbReference>